<dbReference type="Gene3D" id="3.30.300.90">
    <property type="entry name" value="BolA-like"/>
    <property type="match status" value="1"/>
</dbReference>
<dbReference type="PANTHER" id="PTHR46230:SF7">
    <property type="entry name" value="BOLA-LIKE PROTEIN 1"/>
    <property type="match status" value="1"/>
</dbReference>
<keyword evidence="3" id="KW-1185">Reference proteome</keyword>
<dbReference type="InterPro" id="IPR002634">
    <property type="entry name" value="BolA"/>
</dbReference>
<reference evidence="2" key="1">
    <citation type="submission" date="2023-04" db="EMBL/GenBank/DDBJ databases">
        <title>Complete genome sequence of Temperatibacter marinus.</title>
        <authorList>
            <person name="Rong J.-C."/>
            <person name="Yi M.-L."/>
            <person name="Zhao Q."/>
        </authorList>
    </citation>
    <scope>NUCLEOTIDE SEQUENCE</scope>
    <source>
        <strain evidence="2">NBRC 110045</strain>
    </source>
</reference>
<protein>
    <submittedName>
        <fullName evidence="2">BolA family protein</fullName>
    </submittedName>
</protein>
<proteinExistence type="inferred from homology"/>
<organism evidence="2 3">
    <name type="scientific">Temperatibacter marinus</name>
    <dbReference type="NCBI Taxonomy" id="1456591"/>
    <lineage>
        <taxon>Bacteria</taxon>
        <taxon>Pseudomonadati</taxon>
        <taxon>Pseudomonadota</taxon>
        <taxon>Alphaproteobacteria</taxon>
        <taxon>Kordiimonadales</taxon>
        <taxon>Temperatibacteraceae</taxon>
        <taxon>Temperatibacter</taxon>
    </lineage>
</organism>
<dbReference type="Pfam" id="PF01722">
    <property type="entry name" value="BolA"/>
    <property type="match status" value="1"/>
</dbReference>
<dbReference type="SUPFAM" id="SSF82657">
    <property type="entry name" value="BolA-like"/>
    <property type="match status" value="1"/>
</dbReference>
<comment type="similarity">
    <text evidence="1">Belongs to the BolA/IbaG family.</text>
</comment>
<dbReference type="InterPro" id="IPR036065">
    <property type="entry name" value="BolA-like_sf"/>
</dbReference>
<sequence length="98" mass="10448">MATSDHIELGPVGQKIVEKLSAALNPADLKVIDDSASHAGHAGNPDGDRESHFHVIIVSELFNGKGRVHCQRLVNAALKEEVRSGQIHALSMECTGTI</sequence>
<accession>A0AA52H9X0</accession>
<dbReference type="PIRSF" id="PIRSF003113">
    <property type="entry name" value="BolA"/>
    <property type="match status" value="1"/>
</dbReference>
<evidence type="ECO:0000313" key="3">
    <source>
        <dbReference type="Proteomes" id="UP001268683"/>
    </source>
</evidence>
<evidence type="ECO:0000256" key="1">
    <source>
        <dbReference type="RuleBase" id="RU003860"/>
    </source>
</evidence>
<evidence type="ECO:0000313" key="2">
    <source>
        <dbReference type="EMBL" id="WND03636.1"/>
    </source>
</evidence>
<dbReference type="AlphaFoldDB" id="A0AA52H9X0"/>
<dbReference type="KEGG" id="tmk:QGN29_04515"/>
<dbReference type="EMBL" id="CP123872">
    <property type="protein sequence ID" value="WND03636.1"/>
    <property type="molecule type" value="Genomic_DNA"/>
</dbReference>
<dbReference type="PANTHER" id="PTHR46230">
    <property type="match status" value="1"/>
</dbReference>
<name>A0AA52H9X0_9PROT</name>
<gene>
    <name evidence="2" type="ORF">QGN29_04515</name>
</gene>
<dbReference type="Proteomes" id="UP001268683">
    <property type="component" value="Chromosome"/>
</dbReference>
<dbReference type="GO" id="GO:0016226">
    <property type="term" value="P:iron-sulfur cluster assembly"/>
    <property type="evidence" value="ECO:0007669"/>
    <property type="project" value="TreeGrafter"/>
</dbReference>
<dbReference type="RefSeq" id="WP_310799489.1">
    <property type="nucleotide sequence ID" value="NZ_CP123872.1"/>
</dbReference>